<dbReference type="PANTHER" id="PTHR24002">
    <property type="entry name" value="SOLUTE CARRIER FAMILY 22 MEMBER 18"/>
    <property type="match status" value="1"/>
</dbReference>
<dbReference type="SUPFAM" id="SSF103473">
    <property type="entry name" value="MFS general substrate transporter"/>
    <property type="match status" value="1"/>
</dbReference>
<reference evidence="4 5" key="1">
    <citation type="submission" date="2022-11" db="EMBL/GenBank/DDBJ databases">
        <title>Whole genome sequence of Eschrichtius robustus ER-17-0199.</title>
        <authorList>
            <person name="Bruniche-Olsen A."/>
            <person name="Black A.N."/>
            <person name="Fields C.J."/>
            <person name="Walden K."/>
            <person name="Dewoody J.A."/>
        </authorList>
    </citation>
    <scope>NUCLEOTIDE SEQUENCE [LARGE SCALE GENOMIC DNA]</scope>
    <source>
        <strain evidence="4">ER-17-0199</strain>
        <tissue evidence="4">Blubber</tissue>
    </source>
</reference>
<feature type="transmembrane region" description="Helical" evidence="3">
    <location>
        <begin position="120"/>
        <end position="140"/>
    </location>
</feature>
<gene>
    <name evidence="4" type="ORF">J1605_002375</name>
</gene>
<sequence length="280" mass="29688">MEDPDLGPESFSRQARSSDVRASEATVLKKGPLSLTLACGARDSGCLELEAEVCLIQCPVIVALVVNLLGAILSFTCIPTSTKGASAHAQAALPGKPEASLFDLKAITCLLLQPGVLPVFLVKVICGFPSGLFMVMFSLISMDFFQLEAAQAGYLMSFFGVLQMGPLGSRPVLGSQDLTDHRHSVSPQRRSRLKGERRDSSTVEAGEPLASHWETRRRPMVRRVSVWAPAVDRSGRGADPSGGAHYKENGRALRPARLPAGRVTVAGTGGDVQPPPGTSA</sequence>
<dbReference type="PANTHER" id="PTHR24002:SF3">
    <property type="entry name" value="SOLUTE CARRIER FAMILY 22 MEMBER 18"/>
    <property type="match status" value="1"/>
</dbReference>
<dbReference type="GO" id="GO:0016020">
    <property type="term" value="C:membrane"/>
    <property type="evidence" value="ECO:0007669"/>
    <property type="project" value="UniProtKB-SubCell"/>
</dbReference>
<name>A0AB34HWW9_ESCRO</name>
<evidence type="ECO:0000256" key="2">
    <source>
        <dbReference type="SAM" id="MobiDB-lite"/>
    </source>
</evidence>
<dbReference type="EMBL" id="JAIQCJ010000544">
    <property type="protein sequence ID" value="KAJ8795613.1"/>
    <property type="molecule type" value="Genomic_DNA"/>
</dbReference>
<comment type="subcellular location">
    <subcellularLocation>
        <location evidence="1">Membrane</location>
        <topology evidence="1">Multi-pass membrane protein</topology>
    </subcellularLocation>
</comment>
<accession>A0AB34HWW9</accession>
<dbReference type="GO" id="GO:0005635">
    <property type="term" value="C:nuclear envelope"/>
    <property type="evidence" value="ECO:0007669"/>
    <property type="project" value="TreeGrafter"/>
</dbReference>
<keyword evidence="5" id="KW-1185">Reference proteome</keyword>
<evidence type="ECO:0000256" key="1">
    <source>
        <dbReference type="ARBA" id="ARBA00004141"/>
    </source>
</evidence>
<protein>
    <submittedName>
        <fullName evidence="4">Uncharacterized protein</fullName>
    </submittedName>
</protein>
<organism evidence="4 5">
    <name type="scientific">Eschrichtius robustus</name>
    <name type="common">California gray whale</name>
    <name type="synonym">Eschrichtius gibbosus</name>
    <dbReference type="NCBI Taxonomy" id="9764"/>
    <lineage>
        <taxon>Eukaryota</taxon>
        <taxon>Metazoa</taxon>
        <taxon>Chordata</taxon>
        <taxon>Craniata</taxon>
        <taxon>Vertebrata</taxon>
        <taxon>Euteleostomi</taxon>
        <taxon>Mammalia</taxon>
        <taxon>Eutheria</taxon>
        <taxon>Laurasiatheria</taxon>
        <taxon>Artiodactyla</taxon>
        <taxon>Whippomorpha</taxon>
        <taxon>Cetacea</taxon>
        <taxon>Mysticeti</taxon>
        <taxon>Eschrichtiidae</taxon>
        <taxon>Eschrichtius</taxon>
    </lineage>
</organism>
<keyword evidence="3" id="KW-1133">Transmembrane helix</keyword>
<dbReference type="InterPro" id="IPR036259">
    <property type="entry name" value="MFS_trans_sf"/>
</dbReference>
<feature type="compositionally biased region" description="Low complexity" evidence="2">
    <location>
        <begin position="252"/>
        <end position="262"/>
    </location>
</feature>
<dbReference type="AlphaFoldDB" id="A0AB34HWW9"/>
<evidence type="ECO:0000256" key="3">
    <source>
        <dbReference type="SAM" id="Phobius"/>
    </source>
</evidence>
<comment type="caution">
    <text evidence="4">The sequence shown here is derived from an EMBL/GenBank/DDBJ whole genome shotgun (WGS) entry which is preliminary data.</text>
</comment>
<dbReference type="Proteomes" id="UP001159641">
    <property type="component" value="Unassembled WGS sequence"/>
</dbReference>
<keyword evidence="3" id="KW-0812">Transmembrane</keyword>
<evidence type="ECO:0000313" key="4">
    <source>
        <dbReference type="EMBL" id="KAJ8795613.1"/>
    </source>
</evidence>
<feature type="region of interest" description="Disordered" evidence="2">
    <location>
        <begin position="173"/>
        <end position="211"/>
    </location>
</feature>
<feature type="region of interest" description="Disordered" evidence="2">
    <location>
        <begin position="232"/>
        <end position="280"/>
    </location>
</feature>
<proteinExistence type="predicted"/>
<keyword evidence="3" id="KW-0472">Membrane</keyword>
<evidence type="ECO:0000313" key="5">
    <source>
        <dbReference type="Proteomes" id="UP001159641"/>
    </source>
</evidence>